<keyword evidence="3" id="KW-0520">NAD</keyword>
<protein>
    <submittedName>
        <fullName evidence="4">Mycofactocin-coupled SDR family oxidoreductase</fullName>
    </submittedName>
</protein>
<evidence type="ECO:0000256" key="3">
    <source>
        <dbReference type="ARBA" id="ARBA00023027"/>
    </source>
</evidence>
<name>A0ABX1J8N6_9PSEU</name>
<dbReference type="InterPro" id="IPR023985">
    <property type="entry name" value="SDR_subfam_1"/>
</dbReference>
<dbReference type="InterPro" id="IPR002347">
    <property type="entry name" value="SDR_fam"/>
</dbReference>
<comment type="similarity">
    <text evidence="1">Belongs to the short-chain dehydrogenases/reductases (SDR) family.</text>
</comment>
<sequence length="278" mass="29932">MGRLTGRVALITGAARGQGRAHAVRLATEGADIIAIDLCEQLPGSPYELATAQDLADTAKLVTEIGRRIVSVKADVRKQAELEAAVAEGTAALGRLDVVVANAGYLSFASFVEMTDDLYHEMIDVQMHGMYYTCKATVPYLIEQGTGGSIVIISSIAGLRGFPNQVHYNMAKHAVVGLMRSLANELAPHFIRANCVHPSSVNTKMTQNEVIWRLFAPDRPDPTADDVRAAFTELNLLPVPWLEAEDIAGAVAWLASEDARYVTGVTLPVDAGWTAKFN</sequence>
<dbReference type="NCBIfam" id="NF009467">
    <property type="entry name" value="PRK12826.1-3"/>
    <property type="match status" value="1"/>
</dbReference>
<evidence type="ECO:0000256" key="1">
    <source>
        <dbReference type="ARBA" id="ARBA00006484"/>
    </source>
</evidence>
<evidence type="ECO:0000256" key="2">
    <source>
        <dbReference type="ARBA" id="ARBA00023002"/>
    </source>
</evidence>
<keyword evidence="5" id="KW-1185">Reference proteome</keyword>
<dbReference type="PRINTS" id="PR00080">
    <property type="entry name" value="SDRFAMILY"/>
</dbReference>
<dbReference type="SUPFAM" id="SSF51735">
    <property type="entry name" value="NAD(P)-binding Rossmann-fold domains"/>
    <property type="match status" value="1"/>
</dbReference>
<dbReference type="PROSITE" id="PS00061">
    <property type="entry name" value="ADH_SHORT"/>
    <property type="match status" value="1"/>
</dbReference>
<dbReference type="InterPro" id="IPR020904">
    <property type="entry name" value="Sc_DH/Rdtase_CS"/>
</dbReference>
<dbReference type="RefSeq" id="WP_168519170.1">
    <property type="nucleotide sequence ID" value="NZ_JAAXLS010000020.1"/>
</dbReference>
<accession>A0ABX1J8N6</accession>
<dbReference type="PANTHER" id="PTHR24321:SF8">
    <property type="entry name" value="ESTRADIOL 17-BETA-DEHYDROGENASE 8-RELATED"/>
    <property type="match status" value="1"/>
</dbReference>
<gene>
    <name evidence="4" type="ORF">HFP15_24935</name>
</gene>
<dbReference type="InterPro" id="IPR036291">
    <property type="entry name" value="NAD(P)-bd_dom_sf"/>
</dbReference>
<evidence type="ECO:0000313" key="4">
    <source>
        <dbReference type="EMBL" id="NKQ56128.1"/>
    </source>
</evidence>
<evidence type="ECO:0000313" key="5">
    <source>
        <dbReference type="Proteomes" id="UP000715441"/>
    </source>
</evidence>
<organism evidence="4 5">
    <name type="scientific">Amycolatopsis acididurans</name>
    <dbReference type="NCBI Taxonomy" id="2724524"/>
    <lineage>
        <taxon>Bacteria</taxon>
        <taxon>Bacillati</taxon>
        <taxon>Actinomycetota</taxon>
        <taxon>Actinomycetes</taxon>
        <taxon>Pseudonocardiales</taxon>
        <taxon>Pseudonocardiaceae</taxon>
        <taxon>Amycolatopsis</taxon>
    </lineage>
</organism>
<dbReference type="Gene3D" id="3.40.50.720">
    <property type="entry name" value="NAD(P)-binding Rossmann-like Domain"/>
    <property type="match status" value="1"/>
</dbReference>
<dbReference type="NCBIfam" id="TIGR03971">
    <property type="entry name" value="SDR_subfam_1"/>
    <property type="match status" value="1"/>
</dbReference>
<dbReference type="Proteomes" id="UP000715441">
    <property type="component" value="Unassembled WGS sequence"/>
</dbReference>
<dbReference type="PRINTS" id="PR00081">
    <property type="entry name" value="GDHRDH"/>
</dbReference>
<dbReference type="CDD" id="cd05233">
    <property type="entry name" value="SDR_c"/>
    <property type="match status" value="1"/>
</dbReference>
<dbReference type="Pfam" id="PF13561">
    <property type="entry name" value="adh_short_C2"/>
    <property type="match status" value="1"/>
</dbReference>
<comment type="caution">
    <text evidence="4">The sequence shown here is derived from an EMBL/GenBank/DDBJ whole genome shotgun (WGS) entry which is preliminary data.</text>
</comment>
<dbReference type="EMBL" id="JAAXLS010000020">
    <property type="protein sequence ID" value="NKQ56128.1"/>
    <property type="molecule type" value="Genomic_DNA"/>
</dbReference>
<dbReference type="PANTHER" id="PTHR24321">
    <property type="entry name" value="DEHYDROGENASES, SHORT CHAIN"/>
    <property type="match status" value="1"/>
</dbReference>
<proteinExistence type="inferred from homology"/>
<keyword evidence="2" id="KW-0560">Oxidoreductase</keyword>
<reference evidence="4 5" key="1">
    <citation type="submission" date="2020-04" db="EMBL/GenBank/DDBJ databases">
        <title>Novel species.</title>
        <authorList>
            <person name="Teo W.F.A."/>
            <person name="Lipun K."/>
            <person name="Srisuk N."/>
            <person name="Duangmal K."/>
        </authorList>
    </citation>
    <scope>NUCLEOTIDE SEQUENCE [LARGE SCALE GENOMIC DNA]</scope>
    <source>
        <strain evidence="4 5">K13G38</strain>
    </source>
</reference>